<comment type="caution">
    <text evidence="2">The sequence shown here is derived from an EMBL/GenBank/DDBJ whole genome shotgun (WGS) entry which is preliminary data.</text>
</comment>
<accession>A0ABS6IJE8</accession>
<reference evidence="2 3" key="1">
    <citation type="submission" date="2021-06" db="EMBL/GenBank/DDBJ databases">
        <authorList>
            <person name="Lee D.H."/>
        </authorList>
    </citation>
    <scope>NUCLEOTIDE SEQUENCE [LARGE SCALE GENOMIC DNA]</scope>
    <source>
        <strain evidence="2 3">MMS21-HV4-11</strain>
    </source>
</reference>
<keyword evidence="3" id="KW-1185">Reference proteome</keyword>
<sequence length="127" mass="13128">MSAPRSPSQIRAFVLMAALFGVTLAILQPLAHAVMLRTGGPEAAASLWGAICQTGKDGDADSSGQSSAKVHDCCFGLAHSPVLLGPSVASIFVEQIQSSDRVASHHQHPTTGAIRDGPQQPRAPPLP</sequence>
<dbReference type="EMBL" id="JAHOPB010000001">
    <property type="protein sequence ID" value="MBU8874721.1"/>
    <property type="molecule type" value="Genomic_DNA"/>
</dbReference>
<dbReference type="Pfam" id="PF11162">
    <property type="entry name" value="DUF2946"/>
    <property type="match status" value="1"/>
</dbReference>
<proteinExistence type="predicted"/>
<evidence type="ECO:0000256" key="1">
    <source>
        <dbReference type="SAM" id="MobiDB-lite"/>
    </source>
</evidence>
<gene>
    <name evidence="2" type="ORF">KQ910_13175</name>
</gene>
<evidence type="ECO:0000313" key="2">
    <source>
        <dbReference type="EMBL" id="MBU8874721.1"/>
    </source>
</evidence>
<organism evidence="2 3">
    <name type="scientific">Reyranella humidisoli</name>
    <dbReference type="NCBI Taxonomy" id="2849149"/>
    <lineage>
        <taxon>Bacteria</taxon>
        <taxon>Pseudomonadati</taxon>
        <taxon>Pseudomonadota</taxon>
        <taxon>Alphaproteobacteria</taxon>
        <taxon>Hyphomicrobiales</taxon>
        <taxon>Reyranellaceae</taxon>
        <taxon>Reyranella</taxon>
    </lineage>
</organism>
<evidence type="ECO:0000313" key="3">
    <source>
        <dbReference type="Proteomes" id="UP000727907"/>
    </source>
</evidence>
<feature type="region of interest" description="Disordered" evidence="1">
    <location>
        <begin position="100"/>
        <end position="127"/>
    </location>
</feature>
<protein>
    <submittedName>
        <fullName evidence="2">DUF2946 family protein</fullName>
    </submittedName>
</protein>
<dbReference type="InterPro" id="IPR021333">
    <property type="entry name" value="DUF2946"/>
</dbReference>
<name>A0ABS6IJE8_9HYPH</name>
<dbReference type="RefSeq" id="WP_216960724.1">
    <property type="nucleotide sequence ID" value="NZ_JAHOPB010000001.1"/>
</dbReference>
<dbReference type="Proteomes" id="UP000727907">
    <property type="component" value="Unassembled WGS sequence"/>
</dbReference>